<accession>A0A7J4K084</accession>
<reference evidence="1 4" key="1">
    <citation type="journal article" date="2020" name="bioRxiv">
        <title>A rank-normalized archaeal taxonomy based on genome phylogeny resolves widespread incomplete and uneven classifications.</title>
        <authorList>
            <person name="Rinke C."/>
            <person name="Chuvochina M."/>
            <person name="Mussig A.J."/>
            <person name="Chaumeil P.-A."/>
            <person name="Waite D.W."/>
            <person name="Whitman W.B."/>
            <person name="Parks D.H."/>
            <person name="Hugenholtz P."/>
        </authorList>
    </citation>
    <scope>NUCLEOTIDE SEQUENCE</scope>
    <source>
        <strain evidence="1">UBA10191</strain>
    </source>
</reference>
<comment type="caution">
    <text evidence="1">The sequence shown here is derived from an EMBL/GenBank/DDBJ whole genome shotgun (WGS) entry which is preliminary data.</text>
</comment>
<dbReference type="EMBL" id="DUFJ01000016">
    <property type="protein sequence ID" value="HIH32745.1"/>
    <property type="molecule type" value="Genomic_DNA"/>
</dbReference>
<gene>
    <name evidence="1" type="ORF">HA222_02760</name>
    <name evidence="2" type="ORF">HA227_00680</name>
    <name evidence="3" type="ORF">J4478_02115</name>
</gene>
<evidence type="ECO:0000313" key="3">
    <source>
        <dbReference type="EMBL" id="MBS3058173.1"/>
    </source>
</evidence>
<sequence length="144" mass="16871">MKKLAGPREEYTRIIDDYIRQYGLEGLFKGFEEAGRLQAEKRNEIASKIATKFALDAIGIGYSKKNGQARKKIHEITKRMSNFSFEARNGKMDKIELKNRIIRLVPEIRKEIGTLKTIIFLTHYCEVLFLKLKTHKPWEQAFKH</sequence>
<dbReference type="Proteomes" id="UP000527315">
    <property type="component" value="Unassembled WGS sequence"/>
</dbReference>
<evidence type="ECO:0000313" key="2">
    <source>
        <dbReference type="EMBL" id="HIH32745.1"/>
    </source>
</evidence>
<proteinExistence type="predicted"/>
<reference evidence="3" key="3">
    <citation type="submission" date="2021-05" db="EMBL/GenBank/DDBJ databases">
        <title>Protein family content uncovers lineage relationships and bacterial pathway maintenance mechanisms in DPANN archaea.</title>
        <authorList>
            <person name="Castelle C.J."/>
            <person name="Meheust R."/>
            <person name="Jaffe A.L."/>
            <person name="Seitz K."/>
            <person name="Gong X."/>
            <person name="Baker B.J."/>
            <person name="Banfield J.F."/>
        </authorList>
    </citation>
    <scope>NUCLEOTIDE SEQUENCE</scope>
    <source>
        <strain evidence="3">RIFCSPLOWO2_01_FULL_43_13</strain>
    </source>
</reference>
<evidence type="ECO:0000313" key="4">
    <source>
        <dbReference type="Proteomes" id="UP000527315"/>
    </source>
</evidence>
<dbReference type="Proteomes" id="UP000680185">
    <property type="component" value="Unassembled WGS sequence"/>
</dbReference>
<dbReference type="EMBL" id="DUFW01000043">
    <property type="protein sequence ID" value="HIH21557.1"/>
    <property type="molecule type" value="Genomic_DNA"/>
</dbReference>
<organism evidence="1 5">
    <name type="scientific">Candidatus Iainarchaeum sp</name>
    <dbReference type="NCBI Taxonomy" id="3101447"/>
    <lineage>
        <taxon>Archaea</taxon>
        <taxon>Candidatus Iainarchaeota</taxon>
        <taxon>Candidatus Iainarchaeia</taxon>
        <taxon>Candidatus Iainarchaeales</taxon>
        <taxon>Candidatus Iainarchaeaceae</taxon>
        <taxon>Candidatus Iainarchaeum</taxon>
    </lineage>
</organism>
<dbReference type="Proteomes" id="UP000590964">
    <property type="component" value="Unassembled WGS sequence"/>
</dbReference>
<evidence type="ECO:0000313" key="1">
    <source>
        <dbReference type="EMBL" id="HIH21557.1"/>
    </source>
</evidence>
<dbReference type="AlphaFoldDB" id="A0A7J4K084"/>
<dbReference type="EMBL" id="JAGVWB010000012">
    <property type="protein sequence ID" value="MBS3058173.1"/>
    <property type="molecule type" value="Genomic_DNA"/>
</dbReference>
<reference evidence="3" key="2">
    <citation type="submission" date="2021-03" db="EMBL/GenBank/DDBJ databases">
        <authorList>
            <person name="Jaffe A."/>
        </authorList>
    </citation>
    <scope>NUCLEOTIDE SEQUENCE</scope>
    <source>
        <strain evidence="3">RIFCSPLOWO2_01_FULL_43_13</strain>
    </source>
</reference>
<name>A0A7J4K084_9ARCH</name>
<protein>
    <submittedName>
        <fullName evidence="1">Uncharacterized protein</fullName>
    </submittedName>
</protein>
<evidence type="ECO:0000313" key="5">
    <source>
        <dbReference type="Proteomes" id="UP000590964"/>
    </source>
</evidence>